<keyword evidence="1" id="KW-0472">Membrane</keyword>
<protein>
    <submittedName>
        <fullName evidence="2">Uncharacterized protein</fullName>
    </submittedName>
</protein>
<sequence length="109" mass="11938">MVFKEVVWLVSWVSRGYNLVVSYRVVSRVPAPLSWIGEAKATVLYMAKPDAQVLASIPDCLLVMAWCLIIGTDFLFIHRKIAFLEVTSGPVWGSPFGCVLVAGASTFSS</sequence>
<organism evidence="2 3">
    <name type="scientific">Brassica cretica</name>
    <name type="common">Mustard</name>
    <dbReference type="NCBI Taxonomy" id="69181"/>
    <lineage>
        <taxon>Eukaryota</taxon>
        <taxon>Viridiplantae</taxon>
        <taxon>Streptophyta</taxon>
        <taxon>Embryophyta</taxon>
        <taxon>Tracheophyta</taxon>
        <taxon>Spermatophyta</taxon>
        <taxon>Magnoliopsida</taxon>
        <taxon>eudicotyledons</taxon>
        <taxon>Gunneridae</taxon>
        <taxon>Pentapetalae</taxon>
        <taxon>rosids</taxon>
        <taxon>malvids</taxon>
        <taxon>Brassicales</taxon>
        <taxon>Brassicaceae</taxon>
        <taxon>Brassiceae</taxon>
        <taxon>Brassica</taxon>
    </lineage>
</organism>
<proteinExistence type="predicted"/>
<reference evidence="2" key="1">
    <citation type="submission" date="2019-12" db="EMBL/GenBank/DDBJ databases">
        <title>Genome sequencing and annotation of Brassica cretica.</title>
        <authorList>
            <person name="Studholme D.J."/>
            <person name="Sarris P.F."/>
        </authorList>
    </citation>
    <scope>NUCLEOTIDE SEQUENCE</scope>
    <source>
        <strain evidence="2">PFS-001/15</strain>
        <tissue evidence="2">Leaf</tissue>
    </source>
</reference>
<name>A0A8S9HFP8_BRACR</name>
<dbReference type="EMBL" id="QGKW02001940">
    <property type="protein sequence ID" value="KAF2555924.1"/>
    <property type="molecule type" value="Genomic_DNA"/>
</dbReference>
<keyword evidence="1" id="KW-0812">Transmembrane</keyword>
<evidence type="ECO:0000313" key="2">
    <source>
        <dbReference type="EMBL" id="KAF2555924.1"/>
    </source>
</evidence>
<feature type="transmembrane region" description="Helical" evidence="1">
    <location>
        <begin position="53"/>
        <end position="76"/>
    </location>
</feature>
<evidence type="ECO:0000256" key="1">
    <source>
        <dbReference type="SAM" id="Phobius"/>
    </source>
</evidence>
<evidence type="ECO:0000313" key="3">
    <source>
        <dbReference type="Proteomes" id="UP000712281"/>
    </source>
</evidence>
<comment type="caution">
    <text evidence="2">The sequence shown here is derived from an EMBL/GenBank/DDBJ whole genome shotgun (WGS) entry which is preliminary data.</text>
</comment>
<keyword evidence="1" id="KW-1133">Transmembrane helix</keyword>
<accession>A0A8S9HFP8</accession>
<gene>
    <name evidence="2" type="ORF">F2Q68_00014114</name>
</gene>
<dbReference type="Proteomes" id="UP000712281">
    <property type="component" value="Unassembled WGS sequence"/>
</dbReference>
<dbReference type="AlphaFoldDB" id="A0A8S9HFP8"/>